<evidence type="ECO:0000259" key="7">
    <source>
        <dbReference type="SMART" id="SM01332"/>
    </source>
</evidence>
<evidence type="ECO:0000313" key="8">
    <source>
        <dbReference type="EMBL" id="EFC40700.1"/>
    </source>
</evidence>
<gene>
    <name evidence="8" type="ORF">NAEGRDRAFT_51526</name>
</gene>
<dbReference type="InterPro" id="IPR006671">
    <property type="entry name" value="Cyclin_N"/>
</dbReference>
<dbReference type="GO" id="GO:0051301">
    <property type="term" value="P:cell division"/>
    <property type="evidence" value="ECO:0007669"/>
    <property type="project" value="UniProtKB-KW"/>
</dbReference>
<dbReference type="GO" id="GO:0044772">
    <property type="term" value="P:mitotic cell cycle phase transition"/>
    <property type="evidence" value="ECO:0007669"/>
    <property type="project" value="InterPro"/>
</dbReference>
<keyword evidence="9" id="KW-1185">Reference proteome</keyword>
<dbReference type="EMBL" id="GG738890">
    <property type="protein sequence ID" value="EFC40700.1"/>
    <property type="molecule type" value="Genomic_DNA"/>
</dbReference>
<dbReference type="InterPro" id="IPR036915">
    <property type="entry name" value="Cyclin-like_sf"/>
</dbReference>
<proteinExistence type="inferred from homology"/>
<dbReference type="GeneID" id="8864447"/>
<dbReference type="KEGG" id="ngr:NAEGRDRAFT_51526"/>
<dbReference type="GO" id="GO:0016538">
    <property type="term" value="F:cyclin-dependent protein serine/threonine kinase regulator activity"/>
    <property type="evidence" value="ECO:0007669"/>
    <property type="project" value="InterPro"/>
</dbReference>
<evidence type="ECO:0000256" key="4">
    <source>
        <dbReference type="RuleBase" id="RU000383"/>
    </source>
</evidence>
<dbReference type="FunCoup" id="D2VQU6">
    <property type="interactions" value="733"/>
</dbReference>
<reference evidence="8 9" key="1">
    <citation type="journal article" date="2010" name="Cell">
        <title>The genome of Naegleria gruberi illuminates early eukaryotic versatility.</title>
        <authorList>
            <person name="Fritz-Laylin L.K."/>
            <person name="Prochnik S.E."/>
            <person name="Ginger M.L."/>
            <person name="Dacks J.B."/>
            <person name="Carpenter M.L."/>
            <person name="Field M.C."/>
            <person name="Kuo A."/>
            <person name="Paredez A."/>
            <person name="Chapman J."/>
            <person name="Pham J."/>
            <person name="Shu S."/>
            <person name="Neupane R."/>
            <person name="Cipriano M."/>
            <person name="Mancuso J."/>
            <person name="Tu H."/>
            <person name="Salamov A."/>
            <person name="Lindquist E."/>
            <person name="Shapiro H."/>
            <person name="Lucas S."/>
            <person name="Grigoriev I.V."/>
            <person name="Cande W.Z."/>
            <person name="Fulton C."/>
            <person name="Rokhsar D.S."/>
            <person name="Dawson S.C."/>
        </authorList>
    </citation>
    <scope>NUCLEOTIDE SEQUENCE [LARGE SCALE GENOMIC DNA]</scope>
    <source>
        <strain evidence="8 9">NEG-M</strain>
    </source>
</reference>
<feature type="domain" description="Cyclin-like" evidence="6">
    <location>
        <begin position="221"/>
        <end position="305"/>
    </location>
</feature>
<organism evidence="9">
    <name type="scientific">Naegleria gruberi</name>
    <name type="common">Amoeba</name>
    <dbReference type="NCBI Taxonomy" id="5762"/>
    <lineage>
        <taxon>Eukaryota</taxon>
        <taxon>Discoba</taxon>
        <taxon>Heterolobosea</taxon>
        <taxon>Tetramitia</taxon>
        <taxon>Eutetramitia</taxon>
        <taxon>Vahlkampfiidae</taxon>
        <taxon>Naegleria</taxon>
    </lineage>
</organism>
<dbReference type="PIRSF" id="PIRSF001771">
    <property type="entry name" value="Cyclin_A_B_D_E"/>
    <property type="match status" value="1"/>
</dbReference>
<evidence type="ECO:0000256" key="1">
    <source>
        <dbReference type="ARBA" id="ARBA00022618"/>
    </source>
</evidence>
<dbReference type="PROSITE" id="PS00292">
    <property type="entry name" value="CYCLINS"/>
    <property type="match status" value="1"/>
</dbReference>
<feature type="compositionally biased region" description="Polar residues" evidence="5">
    <location>
        <begin position="80"/>
        <end position="95"/>
    </location>
</feature>
<dbReference type="Proteomes" id="UP000006671">
    <property type="component" value="Unassembled WGS sequence"/>
</dbReference>
<dbReference type="Pfam" id="PF02984">
    <property type="entry name" value="Cyclin_C"/>
    <property type="match status" value="1"/>
</dbReference>
<dbReference type="InterPro" id="IPR046965">
    <property type="entry name" value="Cyclin_A/B-like"/>
</dbReference>
<dbReference type="FunFam" id="1.10.472.10:FF:000001">
    <property type="entry name" value="G2/mitotic-specific cyclin"/>
    <property type="match status" value="1"/>
</dbReference>
<dbReference type="RefSeq" id="XP_002673444.1">
    <property type="nucleotide sequence ID" value="XM_002673398.1"/>
</dbReference>
<evidence type="ECO:0000256" key="3">
    <source>
        <dbReference type="ARBA" id="ARBA00023306"/>
    </source>
</evidence>
<feature type="compositionally biased region" description="Low complexity" evidence="5">
    <location>
        <begin position="124"/>
        <end position="156"/>
    </location>
</feature>
<dbReference type="InterPro" id="IPR004367">
    <property type="entry name" value="Cyclin_C-dom"/>
</dbReference>
<feature type="compositionally biased region" description="Polar residues" evidence="5">
    <location>
        <begin position="102"/>
        <end position="123"/>
    </location>
</feature>
<evidence type="ECO:0000259" key="6">
    <source>
        <dbReference type="SMART" id="SM00385"/>
    </source>
</evidence>
<dbReference type="OMA" id="DYKFIGM"/>
<dbReference type="AlphaFoldDB" id="D2VQU6"/>
<sequence>MMYQRSHSLVLDENTNPITIADKDPIKPISIHPTKAPIKKSIKDDNSSVRTALSTIMARVKNLRKRPGDEKRVELKRQTSDYITTSTHYNTVNNQENRDPQQQEQSLNTSTTSSTAIIEQEQQPPSISKSLSTSSLPTSTLSTTSSVSEESKPTTPQKKTTDELTSPGIDKADSEDPQSCIEYVKDIHSHYKKIENKYRADPAYLSRQPFMRHKHRFTIVNWMIEVHQKFRLSTPTMYLAVDLLDRFLSKNDINLNHLQLLGATCIFVASKYEDLQYPLSSELVKISMNLFTKEDVLKMERLLLRDLDFNITVATVYPFLKRYLKCARCDFNQLALAYYLSELSLLEEASLYYPPSQIASACIYVAGRLCNKKDSWDSVLQYYTGYSEQDIEACASVIVKIAKKYNTNEIKTCTRSKYSQEEKAKVAWIVMSYFNNRSKKD</sequence>
<evidence type="ECO:0000313" key="9">
    <source>
        <dbReference type="Proteomes" id="UP000006671"/>
    </source>
</evidence>
<accession>D2VQU6</accession>
<dbReference type="InterPro" id="IPR013763">
    <property type="entry name" value="Cyclin-like_dom"/>
</dbReference>
<comment type="similarity">
    <text evidence="4">Belongs to the cyclin family.</text>
</comment>
<protein>
    <submittedName>
        <fullName evidence="8">Cyclin B1-like protein</fullName>
    </submittedName>
</protein>
<feature type="region of interest" description="Disordered" evidence="5">
    <location>
        <begin position="63"/>
        <end position="177"/>
    </location>
</feature>
<dbReference type="InterPro" id="IPR039361">
    <property type="entry name" value="Cyclin"/>
</dbReference>
<dbReference type="InterPro" id="IPR048258">
    <property type="entry name" value="Cyclins_cyclin-box"/>
</dbReference>
<dbReference type="eggNOG" id="KOG0653">
    <property type="taxonomic scope" value="Eukaryota"/>
</dbReference>
<dbReference type="PANTHER" id="PTHR10177">
    <property type="entry name" value="CYCLINS"/>
    <property type="match status" value="1"/>
</dbReference>
<keyword evidence="3" id="KW-0131">Cell cycle</keyword>
<dbReference type="SMART" id="SM00385">
    <property type="entry name" value="CYCLIN"/>
    <property type="match status" value="2"/>
</dbReference>
<keyword evidence="2 4" id="KW-0195">Cyclin</keyword>
<feature type="compositionally biased region" description="Basic and acidic residues" evidence="5">
    <location>
        <begin position="66"/>
        <end position="79"/>
    </location>
</feature>
<dbReference type="Gene3D" id="1.10.472.10">
    <property type="entry name" value="Cyclin-like"/>
    <property type="match status" value="2"/>
</dbReference>
<keyword evidence="1" id="KW-0132">Cell division</keyword>
<dbReference type="OrthoDB" id="5590282at2759"/>
<evidence type="ECO:0000256" key="2">
    <source>
        <dbReference type="ARBA" id="ARBA00023127"/>
    </source>
</evidence>
<dbReference type="STRING" id="5762.D2VQU6"/>
<dbReference type="SMART" id="SM01332">
    <property type="entry name" value="Cyclin_C"/>
    <property type="match status" value="1"/>
</dbReference>
<dbReference type="SUPFAM" id="SSF47954">
    <property type="entry name" value="Cyclin-like"/>
    <property type="match status" value="2"/>
</dbReference>
<dbReference type="VEuPathDB" id="AmoebaDB:NAEGRDRAFT_51526"/>
<dbReference type="Pfam" id="PF00134">
    <property type="entry name" value="Cyclin_N"/>
    <property type="match status" value="1"/>
</dbReference>
<feature type="domain" description="Cyclin C-terminal" evidence="7">
    <location>
        <begin position="314"/>
        <end position="432"/>
    </location>
</feature>
<dbReference type="InParanoid" id="D2VQU6"/>
<feature type="domain" description="Cyclin-like" evidence="6">
    <location>
        <begin position="318"/>
        <end position="400"/>
    </location>
</feature>
<evidence type="ECO:0000256" key="5">
    <source>
        <dbReference type="SAM" id="MobiDB-lite"/>
    </source>
</evidence>
<name>D2VQU6_NAEGR</name>